<evidence type="ECO:0000256" key="3">
    <source>
        <dbReference type="ARBA" id="ARBA00012266"/>
    </source>
</evidence>
<dbReference type="PRINTS" id="PR00095">
    <property type="entry name" value="ANTSNTHASEI"/>
</dbReference>
<evidence type="ECO:0000256" key="5">
    <source>
        <dbReference type="ARBA" id="ARBA00022822"/>
    </source>
</evidence>
<dbReference type="UniPathway" id="UPA00035">
    <property type="reaction ID" value="UER00040"/>
</dbReference>
<evidence type="ECO:0000256" key="4">
    <source>
        <dbReference type="ARBA" id="ARBA00022605"/>
    </source>
</evidence>
<dbReference type="PANTHER" id="PTHR11236">
    <property type="entry name" value="AMINOBENZOATE/ANTHRANILATE SYNTHASE"/>
    <property type="match status" value="1"/>
</dbReference>
<dbReference type="PANTHER" id="PTHR11236:SF9">
    <property type="entry name" value="ANTHRANILATE SYNTHASE COMPONENT 1"/>
    <property type="match status" value="1"/>
</dbReference>
<comment type="caution">
    <text evidence="10">The sequence shown here is derived from an EMBL/GenBank/DDBJ whole genome shotgun (WGS) entry which is preliminary data.</text>
</comment>
<proteinExistence type="inferred from homology"/>
<dbReference type="Gene3D" id="3.60.120.10">
    <property type="entry name" value="Anthranilate synthase"/>
    <property type="match status" value="1"/>
</dbReference>
<evidence type="ECO:0000256" key="2">
    <source>
        <dbReference type="ARBA" id="ARBA00009562"/>
    </source>
</evidence>
<evidence type="ECO:0000259" key="8">
    <source>
        <dbReference type="Pfam" id="PF00425"/>
    </source>
</evidence>
<feature type="domain" description="Chorismate-utilising enzyme C-terminal" evidence="8">
    <location>
        <begin position="229"/>
        <end position="484"/>
    </location>
</feature>
<dbReference type="Pfam" id="PF04715">
    <property type="entry name" value="Anth_synt_I_N"/>
    <property type="match status" value="1"/>
</dbReference>
<dbReference type="OrthoDB" id="1865897at2759"/>
<dbReference type="InterPro" id="IPR015890">
    <property type="entry name" value="Chorismate_C"/>
</dbReference>
<dbReference type="Proteomes" id="UP000031516">
    <property type="component" value="Unassembled WGS sequence"/>
</dbReference>
<dbReference type="NCBIfam" id="TIGR00564">
    <property type="entry name" value="trpE_most"/>
    <property type="match status" value="1"/>
</dbReference>
<gene>
    <name evidence="10" type="ORF">KLDO_g3252</name>
</gene>
<keyword evidence="6" id="KW-0057">Aromatic amino acid biosynthesis</keyword>
<evidence type="ECO:0000256" key="1">
    <source>
        <dbReference type="ARBA" id="ARBA00004873"/>
    </source>
</evidence>
<feature type="domain" description="Anthranilate synthase component I N-terminal" evidence="9">
    <location>
        <begin position="38"/>
        <end position="171"/>
    </location>
</feature>
<evidence type="ECO:0000313" key="11">
    <source>
        <dbReference type="Proteomes" id="UP000031516"/>
    </source>
</evidence>
<accession>A0A0A8LA48</accession>
<organism evidence="10 11">
    <name type="scientific">Kluyveromyces dobzhanskii CBS 2104</name>
    <dbReference type="NCBI Taxonomy" id="1427455"/>
    <lineage>
        <taxon>Eukaryota</taxon>
        <taxon>Fungi</taxon>
        <taxon>Dikarya</taxon>
        <taxon>Ascomycota</taxon>
        <taxon>Saccharomycotina</taxon>
        <taxon>Saccharomycetes</taxon>
        <taxon>Saccharomycetales</taxon>
        <taxon>Saccharomycetaceae</taxon>
        <taxon>Kluyveromyces</taxon>
    </lineage>
</organism>
<sequence>MAHHIAIQPSIEVIKECIAANDDSINMYPLYHFMPAMDLTPHDAYLKLSELNNKDRSPSFLLESANGDQLSRYTFFGHNPRKIIKTGPLDGKACDPLDILQEELDSYKLAENVPGLPKLSGGAIGYISYDCVKYFEPKTKRPLKDVLQLPESALMLYDTMIAFDHVFQRFQIMTNINVKTISSLQQGYEDASKIIKHIVAILKDDSAKVPLPEQPPIKLNQTFTSNIGQKGYEHHVKTLKDHIKNGDIIQCVPSQRVARPTSLHPFNIYKYLRTINPSPYLFYMDYLDFQIIGASPELLCQVDSKNEVITHPIAGTITRGKTAAEDDRLAEVLRSSTKDRAEHVMLVDLARNDMNRVCDPSTTSVDQLLSVQKFSHVQHLVSQVSGTLRKGQNRFDALRSIFPAGTVSGAPKVKAMELIAELEGEKRGVYAGAVGHWSYDGKSMDTCIALRTMVYKDGVAYLQAGGGIVFDSDAHDEYIETMNKMKANHDTVLQAEQIWAEKVGTQD</sequence>
<evidence type="ECO:0000313" key="10">
    <source>
        <dbReference type="EMBL" id="CDO95003.1"/>
    </source>
</evidence>
<dbReference type="Pfam" id="PF00425">
    <property type="entry name" value="Chorismate_bind"/>
    <property type="match status" value="1"/>
</dbReference>
<keyword evidence="11" id="KW-1185">Reference proteome</keyword>
<dbReference type="SUPFAM" id="SSF56322">
    <property type="entry name" value="ADC synthase"/>
    <property type="match status" value="1"/>
</dbReference>
<dbReference type="InterPro" id="IPR006805">
    <property type="entry name" value="Anth_synth_I_N"/>
</dbReference>
<dbReference type="GO" id="GO:0000162">
    <property type="term" value="P:L-tryptophan biosynthetic process"/>
    <property type="evidence" value="ECO:0007669"/>
    <property type="project" value="UniProtKB-UniPathway"/>
</dbReference>
<dbReference type="InterPro" id="IPR019999">
    <property type="entry name" value="Anth_synth_I-like"/>
</dbReference>
<dbReference type="EC" id="4.1.3.27" evidence="3"/>
<reference evidence="10 11" key="1">
    <citation type="submission" date="2014-03" db="EMBL/GenBank/DDBJ databases">
        <title>The genome of Kluyveromyces dobzhanskii.</title>
        <authorList>
            <person name="Nystedt B."/>
            <person name="Astrom S."/>
        </authorList>
    </citation>
    <scope>NUCLEOTIDE SEQUENCE [LARGE SCALE GENOMIC DNA]</scope>
    <source>
        <strain evidence="10 11">CBS 2104</strain>
    </source>
</reference>
<dbReference type="GO" id="GO:0004049">
    <property type="term" value="F:anthranilate synthase activity"/>
    <property type="evidence" value="ECO:0007669"/>
    <property type="project" value="UniProtKB-EC"/>
</dbReference>
<dbReference type="EMBL" id="CCBQ010000042">
    <property type="protein sequence ID" value="CDO95003.1"/>
    <property type="molecule type" value="Genomic_DNA"/>
</dbReference>
<dbReference type="InterPro" id="IPR005801">
    <property type="entry name" value="ADC_synthase"/>
</dbReference>
<dbReference type="InterPro" id="IPR005256">
    <property type="entry name" value="Anth_synth_I_PabB"/>
</dbReference>
<keyword evidence="4" id="KW-0028">Amino-acid biosynthesis</keyword>
<dbReference type="AlphaFoldDB" id="A0A0A8LA48"/>
<protein>
    <recommendedName>
        <fullName evidence="3">anthranilate synthase</fullName>
        <ecNumber evidence="3">4.1.3.27</ecNumber>
    </recommendedName>
</protein>
<evidence type="ECO:0000256" key="6">
    <source>
        <dbReference type="ARBA" id="ARBA00023141"/>
    </source>
</evidence>
<comment type="pathway">
    <text evidence="1">Amino-acid biosynthesis; L-tryptophan biosynthesis; L-tryptophan from chorismate: step 1/5.</text>
</comment>
<evidence type="ECO:0000259" key="9">
    <source>
        <dbReference type="Pfam" id="PF04715"/>
    </source>
</evidence>
<comment type="similarity">
    <text evidence="2">Belongs to the anthranilate synthase component I family.</text>
</comment>
<evidence type="ECO:0000256" key="7">
    <source>
        <dbReference type="ARBA" id="ARBA00023239"/>
    </source>
</evidence>
<name>A0A0A8LA48_9SACH</name>
<keyword evidence="7" id="KW-0456">Lyase</keyword>
<keyword evidence="5" id="KW-0822">Tryptophan biosynthesis</keyword>